<dbReference type="Ensembl" id="ENSAMXT00005011251.1">
    <property type="protein sequence ID" value="ENSAMXP00005010108.1"/>
    <property type="gene ID" value="ENSAMXG00005005680.1"/>
</dbReference>
<dbReference type="SUPFAM" id="SSF50729">
    <property type="entry name" value="PH domain-like"/>
    <property type="match status" value="4"/>
</dbReference>
<evidence type="ECO:0000313" key="8">
    <source>
        <dbReference type="Proteomes" id="UP000694621"/>
    </source>
</evidence>
<dbReference type="AlphaFoldDB" id="A0A8B9H9G7"/>
<keyword evidence="1" id="KW-0343">GTPase activation</keyword>
<feature type="domain" description="PH" evidence="3">
    <location>
        <begin position="476"/>
        <end position="583"/>
    </location>
</feature>
<gene>
    <name evidence="7" type="primary">arap1a</name>
</gene>
<reference evidence="7" key="1">
    <citation type="submission" date="2025-08" db="UniProtKB">
        <authorList>
            <consortium name="Ensembl"/>
        </authorList>
    </citation>
    <scope>IDENTIFICATION</scope>
</reference>
<evidence type="ECO:0000256" key="1">
    <source>
        <dbReference type="ARBA" id="ARBA00022468"/>
    </source>
</evidence>
<dbReference type="PROSITE" id="PS50003">
    <property type="entry name" value="PH_DOMAIN"/>
    <property type="match status" value="3"/>
</dbReference>
<keyword evidence="2" id="KW-0862">Zinc</keyword>
<evidence type="ECO:0000259" key="6">
    <source>
        <dbReference type="PROSITE" id="PS50238"/>
    </source>
</evidence>
<dbReference type="InterPro" id="IPR037278">
    <property type="entry name" value="ARFGAP/RecO"/>
</dbReference>
<dbReference type="InterPro" id="IPR001164">
    <property type="entry name" value="ArfGAP_dom"/>
</dbReference>
<proteinExistence type="predicted"/>
<dbReference type="PRINTS" id="PR00405">
    <property type="entry name" value="REVINTRACTNG"/>
</dbReference>
<dbReference type="InterPro" id="IPR008936">
    <property type="entry name" value="Rho_GTPase_activation_prot"/>
</dbReference>
<dbReference type="InterPro" id="IPR001849">
    <property type="entry name" value="PH_domain"/>
</dbReference>
<feature type="domain" description="Ras-associating" evidence="5">
    <location>
        <begin position="898"/>
        <end position="984"/>
    </location>
</feature>
<evidence type="ECO:0000259" key="4">
    <source>
        <dbReference type="PROSITE" id="PS50115"/>
    </source>
</evidence>
<dbReference type="Gene3D" id="2.30.29.30">
    <property type="entry name" value="Pleckstrin-homology domain (PH domain)/Phosphotyrosine-binding domain (PTB)"/>
    <property type="match status" value="4"/>
</dbReference>
<dbReference type="SMART" id="SM00233">
    <property type="entry name" value="PH"/>
    <property type="match status" value="4"/>
</dbReference>
<dbReference type="PROSITE" id="PS50115">
    <property type="entry name" value="ARFGAP"/>
    <property type="match status" value="1"/>
</dbReference>
<feature type="domain" description="PH" evidence="3">
    <location>
        <begin position="185"/>
        <end position="273"/>
    </location>
</feature>
<dbReference type="SUPFAM" id="SSF48350">
    <property type="entry name" value="GTPase activation domain, GAP"/>
    <property type="match status" value="1"/>
</dbReference>
<feature type="domain" description="PH" evidence="3">
    <location>
        <begin position="55"/>
        <end position="147"/>
    </location>
</feature>
<dbReference type="InterPro" id="IPR052227">
    <property type="entry name" value="Arf-Rho-GAP_ANK-PH_domain"/>
</dbReference>
<dbReference type="PANTHER" id="PTHR45899">
    <property type="entry name" value="RHO GTPASE ACTIVATING PROTEIN AT 15B, ISOFORM C"/>
    <property type="match status" value="1"/>
</dbReference>
<dbReference type="GO" id="GO:0008270">
    <property type="term" value="F:zinc ion binding"/>
    <property type="evidence" value="ECO:0007669"/>
    <property type="project" value="UniProtKB-KW"/>
</dbReference>
<dbReference type="InterPro" id="IPR038508">
    <property type="entry name" value="ArfGAP_dom_sf"/>
</dbReference>
<dbReference type="SUPFAM" id="SSF57863">
    <property type="entry name" value="ArfGap/RecO-like zinc finger"/>
    <property type="match status" value="1"/>
</dbReference>
<dbReference type="PROSITE" id="PS50200">
    <property type="entry name" value="RA"/>
    <property type="match status" value="1"/>
</dbReference>
<feature type="domain" description="Rho-GAP" evidence="6">
    <location>
        <begin position="687"/>
        <end position="863"/>
    </location>
</feature>
<sequence length="1102" mass="125082">MAKKEEEKSRTLRNFRSLSVEEDRRHSFFMRDREESIDLPCSHFPDYPKDSHPEPVVKSGWLDKTPPKGGKRFQRRWVQLDHKYLRYFQNSKEVYSKRMISLQCVSAVQPAGDQRFELITLNRTFLFKTESNQMRNEWIKSLEEVLSSRPQSQHKARSEWIKSLEEVLRRRQQNGGGGVFFKSYLAKTEGLLEMTSPRTKVYTVINNNRIYLFKNRQEYMNGLGITDIDLSKASLKESSKSFSVITPYRTFSFVVESEAERQRWCACLAECVRSSAPVSRVCEKLWSKEFNRVCADCGADSPEWASVNLCVLLCERCADAHRCLGPSVSKVFSLKGNDQLWTEDLIKLFLQLGNGKVNSFWAANIPSSEILNVESSSSERLAYATAKYLKGTFRKQHHLSGQQEALNNALCAAVKGSNIVETFRLLFSGADINSSTGIPEFPTPLALAMHSGQTNQVELLKHNQKSDTVKSEVNTAPSLSGYLFKVASANRPITEQKPRSEFTQRWCSLNAGMFTYYKSEQMAHRCGSMKTSEIICLSLNSPGNHGFEHTLEIYTDAGRVYLFGADDIVTIKEWFRAISMAMLPTALSSVCGLCDRLGRLLCTEGSLGTGWFCLSGSMLQVLLEDSVQDINLLRLHTLTIGDGAGDVVLGWRGGYVHLSFDQRPHFPGWISSLRRGAGSGNEMLSQQQLTKSGIPITVQRCIEYVTRHGLMSAGIYRKSGTTSRVSALLDSFQQDARNVCFSDKFGVDDVASTLKRFLREVKGGVFNGEDNSRNWLKVADVSHHRAKLSMYQNLLSELPEVNRETLKVLLNHLYCVHHLSEFNQMTMGNLGIVFGPTLFQTDGSDPRTYTVVEEMIQNYCAIFNVPEEELQKELDATSLILNKINDQTSSKFAPSLSICAVYIEKKEEGAELLVQVGSNVTAKQLVLQVLEMRGIEPFAEEMWTCYEVQEKEEMERELHFEEKVLPLYFSLGPDCHLLVKKSQYSNDIKNYLSGKNEVYKVGTLRVCEVKGDKNRNFISHQCELTKGTLKLYKDTESSLCEKEWSVQEGTLYYGYRSKLSPPTPWGLTLVCGQQQWYFCCDNEDEFIEWMATFLSLQCGENR</sequence>
<protein>
    <recommendedName>
        <fullName evidence="9">ArfGAP with RhoGAP domain, ankyrin repeat and PH domain 1</fullName>
    </recommendedName>
</protein>
<dbReference type="SMART" id="SM00324">
    <property type="entry name" value="RhoGAP"/>
    <property type="match status" value="1"/>
</dbReference>
<keyword evidence="2" id="KW-0863">Zinc-finger</keyword>
<name>A0A8B9H9G7_ASTMX</name>
<evidence type="ECO:0000259" key="5">
    <source>
        <dbReference type="PROSITE" id="PS50200"/>
    </source>
</evidence>
<keyword evidence="2" id="KW-0479">Metal-binding</keyword>
<dbReference type="SMART" id="SM00105">
    <property type="entry name" value="ArfGap"/>
    <property type="match status" value="1"/>
</dbReference>
<dbReference type="OrthoDB" id="29546at2759"/>
<accession>A0A8B9H9G7</accession>
<dbReference type="GO" id="GO:0005737">
    <property type="term" value="C:cytoplasm"/>
    <property type="evidence" value="ECO:0007669"/>
    <property type="project" value="TreeGrafter"/>
</dbReference>
<dbReference type="InterPro" id="IPR011993">
    <property type="entry name" value="PH-like_dom_sf"/>
</dbReference>
<evidence type="ECO:0000313" key="7">
    <source>
        <dbReference type="Ensembl" id="ENSAMXP00005010108.1"/>
    </source>
</evidence>
<dbReference type="Proteomes" id="UP000694621">
    <property type="component" value="Unplaced"/>
</dbReference>
<evidence type="ECO:0000259" key="3">
    <source>
        <dbReference type="PROSITE" id="PS50003"/>
    </source>
</evidence>
<dbReference type="InterPro" id="IPR000198">
    <property type="entry name" value="RhoGAP_dom"/>
</dbReference>
<dbReference type="PANTHER" id="PTHR45899:SF3">
    <property type="entry name" value="ARF-GAP WITH RHO-GAP DOMAIN, ANK REPEAT AND PH DOMAIN-CONTAINING PROTEIN 1"/>
    <property type="match status" value="1"/>
</dbReference>
<dbReference type="GO" id="GO:0005547">
    <property type="term" value="F:phosphatidylinositol-3,4,5-trisphosphate binding"/>
    <property type="evidence" value="ECO:0007669"/>
    <property type="project" value="TreeGrafter"/>
</dbReference>
<dbReference type="Gene3D" id="1.10.555.10">
    <property type="entry name" value="Rho GTPase activation protein"/>
    <property type="match status" value="1"/>
</dbReference>
<evidence type="ECO:0008006" key="9">
    <source>
        <dbReference type="Google" id="ProtNLM"/>
    </source>
</evidence>
<dbReference type="Pfam" id="PF01412">
    <property type="entry name" value="ArfGap"/>
    <property type="match status" value="1"/>
</dbReference>
<evidence type="ECO:0000256" key="2">
    <source>
        <dbReference type="PROSITE-ProRule" id="PRU00288"/>
    </source>
</evidence>
<dbReference type="Gene3D" id="1.10.220.150">
    <property type="entry name" value="Arf GTPase activating protein"/>
    <property type="match status" value="1"/>
</dbReference>
<feature type="domain" description="Arf-GAP" evidence="4">
    <location>
        <begin position="279"/>
        <end position="404"/>
    </location>
</feature>
<dbReference type="GO" id="GO:0007165">
    <property type="term" value="P:signal transduction"/>
    <property type="evidence" value="ECO:0007669"/>
    <property type="project" value="InterPro"/>
</dbReference>
<dbReference type="OMA" id="IVTIKEW"/>
<dbReference type="Pfam" id="PF00620">
    <property type="entry name" value="RhoGAP"/>
    <property type="match status" value="1"/>
</dbReference>
<dbReference type="PROSITE" id="PS50238">
    <property type="entry name" value="RHOGAP"/>
    <property type="match status" value="1"/>
</dbReference>
<dbReference type="GO" id="GO:0008360">
    <property type="term" value="P:regulation of cell shape"/>
    <property type="evidence" value="ECO:0007669"/>
    <property type="project" value="TreeGrafter"/>
</dbReference>
<dbReference type="Pfam" id="PF00169">
    <property type="entry name" value="PH"/>
    <property type="match status" value="2"/>
</dbReference>
<dbReference type="GO" id="GO:0005096">
    <property type="term" value="F:GTPase activator activity"/>
    <property type="evidence" value="ECO:0007669"/>
    <property type="project" value="UniProtKB-KW"/>
</dbReference>
<organism evidence="7 8">
    <name type="scientific">Astyanax mexicanus</name>
    <name type="common">Blind cave fish</name>
    <name type="synonym">Astyanax fasciatus mexicanus</name>
    <dbReference type="NCBI Taxonomy" id="7994"/>
    <lineage>
        <taxon>Eukaryota</taxon>
        <taxon>Metazoa</taxon>
        <taxon>Chordata</taxon>
        <taxon>Craniata</taxon>
        <taxon>Vertebrata</taxon>
        <taxon>Euteleostomi</taxon>
        <taxon>Actinopterygii</taxon>
        <taxon>Neopterygii</taxon>
        <taxon>Teleostei</taxon>
        <taxon>Ostariophysi</taxon>
        <taxon>Characiformes</taxon>
        <taxon>Characoidei</taxon>
        <taxon>Acestrorhamphidae</taxon>
        <taxon>Acestrorhamphinae</taxon>
        <taxon>Astyanax</taxon>
    </lineage>
</organism>
<dbReference type="Pfam" id="PF00788">
    <property type="entry name" value="RA"/>
    <property type="match status" value="1"/>
</dbReference>
<dbReference type="InterPro" id="IPR000159">
    <property type="entry name" value="RA_dom"/>
</dbReference>